<evidence type="ECO:0000256" key="2">
    <source>
        <dbReference type="ARBA" id="ARBA00023136"/>
    </source>
</evidence>
<dbReference type="AlphaFoldDB" id="A0A545T8X7"/>
<dbReference type="GO" id="GO:0051205">
    <property type="term" value="P:protein insertion into membrane"/>
    <property type="evidence" value="ECO:0007669"/>
    <property type="project" value="UniProtKB-UniRule"/>
</dbReference>
<dbReference type="HAMAP" id="MF_00925">
    <property type="entry name" value="OM_assembly_BamE"/>
    <property type="match status" value="1"/>
</dbReference>
<dbReference type="PROSITE" id="PS51257">
    <property type="entry name" value="PROKAR_LIPOPROTEIN"/>
    <property type="match status" value="1"/>
</dbReference>
<comment type="caution">
    <text evidence="7">The sequence shown here is derived from an EMBL/GenBank/DDBJ whole genome shotgun (WGS) entry which is preliminary data.</text>
</comment>
<dbReference type="GO" id="GO:0030674">
    <property type="term" value="F:protein-macromolecule adaptor activity"/>
    <property type="evidence" value="ECO:0007669"/>
    <property type="project" value="TreeGrafter"/>
</dbReference>
<evidence type="ECO:0000259" key="6">
    <source>
        <dbReference type="Pfam" id="PF04355"/>
    </source>
</evidence>
<comment type="similarity">
    <text evidence="4">Belongs to the BamE family.</text>
</comment>
<dbReference type="Proteomes" id="UP000317839">
    <property type="component" value="Unassembled WGS sequence"/>
</dbReference>
<dbReference type="PANTHER" id="PTHR37482">
    <property type="entry name" value="OUTER MEMBRANE PROTEIN ASSEMBLY FACTOR BAME"/>
    <property type="match status" value="1"/>
</dbReference>
<evidence type="ECO:0000256" key="1">
    <source>
        <dbReference type="ARBA" id="ARBA00022729"/>
    </source>
</evidence>
<dbReference type="GO" id="GO:1990063">
    <property type="term" value="C:Bam protein complex"/>
    <property type="evidence" value="ECO:0007669"/>
    <property type="project" value="TreeGrafter"/>
</dbReference>
<dbReference type="InterPro" id="IPR007450">
    <property type="entry name" value="BamE_dom"/>
</dbReference>
<feature type="compositionally biased region" description="Polar residues" evidence="5">
    <location>
        <begin position="109"/>
        <end position="120"/>
    </location>
</feature>
<dbReference type="InterPro" id="IPR026592">
    <property type="entry name" value="BamE"/>
</dbReference>
<dbReference type="Gene3D" id="3.30.1450.10">
    <property type="match status" value="1"/>
</dbReference>
<sequence>MLKHLSLIFVFLLSACVYRLDIQQGNILDQKDINDLRPNLSKNQVLFVLGTPVIDDGFADSTWTYLYSYRRSSIGETIKKRLVLTFEEDKLVAAEGDYEIPENLRKGSTPAQTEEASQESNQDDVQESL</sequence>
<dbReference type="PANTHER" id="PTHR37482:SF1">
    <property type="entry name" value="OUTER MEMBRANE PROTEIN ASSEMBLY FACTOR BAME"/>
    <property type="match status" value="1"/>
</dbReference>
<keyword evidence="1 4" id="KW-0732">Signal</keyword>
<proteinExistence type="inferred from homology"/>
<comment type="subunit">
    <text evidence="4">Part of the Bam complex.</text>
</comment>
<reference evidence="7 8" key="1">
    <citation type="submission" date="2019-06" db="EMBL/GenBank/DDBJ databases">
        <title>Draft genome of Aliikangiella marina GYP-15.</title>
        <authorList>
            <person name="Wang G."/>
        </authorList>
    </citation>
    <scope>NUCLEOTIDE SEQUENCE [LARGE SCALE GENOMIC DNA]</scope>
    <source>
        <strain evidence="7 8">GYP-15</strain>
    </source>
</reference>
<feature type="domain" description="Outer membrane protein assembly factor BamE" evidence="6">
    <location>
        <begin position="25"/>
        <end position="95"/>
    </location>
</feature>
<dbReference type="EMBL" id="VIKR01000003">
    <property type="protein sequence ID" value="TQV73672.1"/>
    <property type="molecule type" value="Genomic_DNA"/>
</dbReference>
<protein>
    <recommendedName>
        <fullName evidence="4">Outer membrane protein assembly factor BamE</fullName>
    </recommendedName>
</protein>
<dbReference type="RefSeq" id="WP_142942380.1">
    <property type="nucleotide sequence ID" value="NZ_VIKR01000003.1"/>
</dbReference>
<evidence type="ECO:0000313" key="7">
    <source>
        <dbReference type="EMBL" id="TQV73672.1"/>
    </source>
</evidence>
<keyword evidence="2 4" id="KW-0472">Membrane</keyword>
<keyword evidence="3 4" id="KW-0998">Cell outer membrane</keyword>
<accession>A0A545T8X7</accession>
<gene>
    <name evidence="4" type="primary">bamE</name>
    <name evidence="7" type="ORF">FLL45_12425</name>
</gene>
<keyword evidence="4" id="KW-0449">Lipoprotein</keyword>
<dbReference type="OrthoDB" id="9808250at2"/>
<feature type="region of interest" description="Disordered" evidence="5">
    <location>
        <begin position="101"/>
        <end position="129"/>
    </location>
</feature>
<keyword evidence="4" id="KW-0564">Palmitate</keyword>
<evidence type="ECO:0000256" key="5">
    <source>
        <dbReference type="SAM" id="MobiDB-lite"/>
    </source>
</evidence>
<dbReference type="GO" id="GO:0043165">
    <property type="term" value="P:Gram-negative-bacterium-type cell outer membrane assembly"/>
    <property type="evidence" value="ECO:0007669"/>
    <property type="project" value="UniProtKB-UniRule"/>
</dbReference>
<evidence type="ECO:0000256" key="4">
    <source>
        <dbReference type="HAMAP-Rule" id="MF_00925"/>
    </source>
</evidence>
<dbReference type="Pfam" id="PF04355">
    <property type="entry name" value="BamE"/>
    <property type="match status" value="1"/>
</dbReference>
<comment type="subcellular location">
    <subcellularLocation>
        <location evidence="4">Cell outer membrane</location>
        <topology evidence="4">Lipid-anchor</topology>
    </subcellularLocation>
</comment>
<evidence type="ECO:0000256" key="3">
    <source>
        <dbReference type="ARBA" id="ARBA00023237"/>
    </source>
</evidence>
<dbReference type="InterPro" id="IPR037873">
    <property type="entry name" value="BamE-like"/>
</dbReference>
<name>A0A545T8X7_9GAMM</name>
<keyword evidence="8" id="KW-1185">Reference proteome</keyword>
<organism evidence="7 8">
    <name type="scientific">Aliikangiella marina</name>
    <dbReference type="NCBI Taxonomy" id="1712262"/>
    <lineage>
        <taxon>Bacteria</taxon>
        <taxon>Pseudomonadati</taxon>
        <taxon>Pseudomonadota</taxon>
        <taxon>Gammaproteobacteria</taxon>
        <taxon>Oceanospirillales</taxon>
        <taxon>Pleioneaceae</taxon>
        <taxon>Aliikangiella</taxon>
    </lineage>
</organism>
<evidence type="ECO:0000313" key="8">
    <source>
        <dbReference type="Proteomes" id="UP000317839"/>
    </source>
</evidence>
<comment type="function">
    <text evidence="4">Part of the outer membrane protein assembly complex, which is involved in assembly and insertion of beta-barrel proteins into the outer membrane.</text>
</comment>